<dbReference type="GO" id="GO:0016747">
    <property type="term" value="F:acyltransferase activity, transferring groups other than amino-acyl groups"/>
    <property type="evidence" value="ECO:0007669"/>
    <property type="project" value="InterPro"/>
</dbReference>
<protein>
    <submittedName>
        <fullName evidence="2">RimJ/RimL family protein N-acetyltransferase</fullName>
    </submittedName>
</protein>
<sequence length="208" mass="22551">MTYWPFLDIRLAVGDVVLTPTVDADLLALADLMPADVEIDPRLPTFGLAEGRSGRAVHTYYWRNLGNWRPDDWCLDFTVRVGGVLAGAQNLEAADFATLRTVETASWLGTGFRGLGIGKAMRTAVLALAFEGLGALVAETEAWHDNAASLGVSRSLGYVDNGVRRHARGEGGADDMPRLRMTREVWAARYAGAVDVTLPETARPFFGV</sequence>
<dbReference type="Pfam" id="PF13302">
    <property type="entry name" value="Acetyltransf_3"/>
    <property type="match status" value="1"/>
</dbReference>
<organism evidence="2 3">
    <name type="scientific">Longispora fulva</name>
    <dbReference type="NCBI Taxonomy" id="619741"/>
    <lineage>
        <taxon>Bacteria</taxon>
        <taxon>Bacillati</taxon>
        <taxon>Actinomycetota</taxon>
        <taxon>Actinomycetes</taxon>
        <taxon>Micromonosporales</taxon>
        <taxon>Micromonosporaceae</taxon>
        <taxon>Longispora</taxon>
    </lineage>
</organism>
<dbReference type="RefSeq" id="WP_197004424.1">
    <property type="nucleotide sequence ID" value="NZ_BONS01000020.1"/>
</dbReference>
<proteinExistence type="predicted"/>
<dbReference type="SUPFAM" id="SSF55729">
    <property type="entry name" value="Acyl-CoA N-acyltransferases (Nat)"/>
    <property type="match status" value="1"/>
</dbReference>
<dbReference type="InterPro" id="IPR000182">
    <property type="entry name" value="GNAT_dom"/>
</dbReference>
<dbReference type="PROSITE" id="PS51186">
    <property type="entry name" value="GNAT"/>
    <property type="match status" value="1"/>
</dbReference>
<gene>
    <name evidence="2" type="ORF">IW245_003767</name>
</gene>
<reference evidence="2" key="1">
    <citation type="submission" date="2020-11" db="EMBL/GenBank/DDBJ databases">
        <title>Sequencing the genomes of 1000 actinobacteria strains.</title>
        <authorList>
            <person name="Klenk H.-P."/>
        </authorList>
    </citation>
    <scope>NUCLEOTIDE SEQUENCE</scope>
    <source>
        <strain evidence="2">DSM 45356</strain>
    </source>
</reference>
<accession>A0A8J7GJA7</accession>
<evidence type="ECO:0000259" key="1">
    <source>
        <dbReference type="PROSITE" id="PS51186"/>
    </source>
</evidence>
<comment type="caution">
    <text evidence="2">The sequence shown here is derived from an EMBL/GenBank/DDBJ whole genome shotgun (WGS) entry which is preliminary data.</text>
</comment>
<dbReference type="Gene3D" id="3.40.630.30">
    <property type="match status" value="1"/>
</dbReference>
<feature type="domain" description="N-acetyltransferase" evidence="1">
    <location>
        <begin position="16"/>
        <end position="186"/>
    </location>
</feature>
<dbReference type="Proteomes" id="UP000622552">
    <property type="component" value="Unassembled WGS sequence"/>
</dbReference>
<dbReference type="AlphaFoldDB" id="A0A8J7GJA7"/>
<evidence type="ECO:0000313" key="2">
    <source>
        <dbReference type="EMBL" id="MBG6137573.1"/>
    </source>
</evidence>
<keyword evidence="3" id="KW-1185">Reference proteome</keyword>
<evidence type="ECO:0000313" key="3">
    <source>
        <dbReference type="Proteomes" id="UP000622552"/>
    </source>
</evidence>
<dbReference type="EMBL" id="JADOUF010000001">
    <property type="protein sequence ID" value="MBG6137573.1"/>
    <property type="molecule type" value="Genomic_DNA"/>
</dbReference>
<dbReference type="InterPro" id="IPR016181">
    <property type="entry name" value="Acyl_CoA_acyltransferase"/>
</dbReference>
<name>A0A8J7GJA7_9ACTN</name>